<name>A0A7J6Q3L2_PEROL</name>
<gene>
    <name evidence="2" type="ORF">FOZ62_026774</name>
</gene>
<sequence length="246" mass="27708">MTPTARRMSARLSNSRTSSQASSPVNLSPRVDDSAVGPNGMPRSFAAEKRVASPAADVCGPQRKSQRLASRIQPENDVLVENHGSEDGSGKSESSRSSESDTWHEDSGHEQPDERARRLERRRAGIPASAAEVKVEEQDAQRYPKRERIEISRFEPEPVYPRHMRKAAAHHRGGDTRRKNHGFGSWGYYTHKAACFSYGCRTAVVRILQVFRFNRLFCTLLSLQRLPAMLPIADWLLTKMPQELLQ</sequence>
<proteinExistence type="predicted"/>
<reference evidence="2 3" key="1">
    <citation type="submission" date="2020-04" db="EMBL/GenBank/DDBJ databases">
        <title>Perkinsus olseni comparative genomics.</title>
        <authorList>
            <person name="Bogema D.R."/>
        </authorList>
    </citation>
    <scope>NUCLEOTIDE SEQUENCE [LARGE SCALE GENOMIC DNA]</scope>
    <source>
        <strain evidence="2">ATCC PRA-205</strain>
    </source>
</reference>
<accession>A0A7J6Q3L2</accession>
<evidence type="ECO:0000256" key="1">
    <source>
        <dbReference type="SAM" id="MobiDB-lite"/>
    </source>
</evidence>
<feature type="region of interest" description="Disordered" evidence="1">
    <location>
        <begin position="1"/>
        <end position="118"/>
    </location>
</feature>
<dbReference type="AlphaFoldDB" id="A0A7J6Q3L2"/>
<evidence type="ECO:0000313" key="3">
    <source>
        <dbReference type="Proteomes" id="UP000574390"/>
    </source>
</evidence>
<protein>
    <submittedName>
        <fullName evidence="2">Uncharacterized protein</fullName>
    </submittedName>
</protein>
<evidence type="ECO:0000313" key="2">
    <source>
        <dbReference type="EMBL" id="KAF4703069.1"/>
    </source>
</evidence>
<dbReference type="EMBL" id="JABANM010032350">
    <property type="protein sequence ID" value="KAF4703069.1"/>
    <property type="molecule type" value="Genomic_DNA"/>
</dbReference>
<feature type="compositionally biased region" description="Basic and acidic residues" evidence="1">
    <location>
        <begin position="83"/>
        <end position="117"/>
    </location>
</feature>
<organism evidence="2 3">
    <name type="scientific">Perkinsus olseni</name>
    <name type="common">Perkinsus atlanticus</name>
    <dbReference type="NCBI Taxonomy" id="32597"/>
    <lineage>
        <taxon>Eukaryota</taxon>
        <taxon>Sar</taxon>
        <taxon>Alveolata</taxon>
        <taxon>Perkinsozoa</taxon>
        <taxon>Perkinsea</taxon>
        <taxon>Perkinsida</taxon>
        <taxon>Perkinsidae</taxon>
        <taxon>Perkinsus</taxon>
    </lineage>
</organism>
<feature type="compositionally biased region" description="Polar residues" evidence="1">
    <location>
        <begin position="11"/>
        <end position="26"/>
    </location>
</feature>
<comment type="caution">
    <text evidence="2">The sequence shown here is derived from an EMBL/GenBank/DDBJ whole genome shotgun (WGS) entry which is preliminary data.</text>
</comment>
<dbReference type="Proteomes" id="UP000574390">
    <property type="component" value="Unassembled WGS sequence"/>
</dbReference>